<reference evidence="2" key="1">
    <citation type="submission" date="2016-11" db="EMBL/GenBank/DDBJ databases">
        <authorList>
            <person name="Varghese N."/>
            <person name="Submissions S."/>
        </authorList>
    </citation>
    <scope>NUCLEOTIDE SEQUENCE [LARGE SCALE GENOMIC DNA]</scope>
    <source>
        <strain evidence="2">DSM 16990</strain>
    </source>
</reference>
<gene>
    <name evidence="1" type="ORF">SAMN04488522_10298</name>
</gene>
<evidence type="ECO:0000313" key="1">
    <source>
        <dbReference type="EMBL" id="SHF10216.1"/>
    </source>
</evidence>
<dbReference type="EMBL" id="FQUQ01000002">
    <property type="protein sequence ID" value="SHF10216.1"/>
    <property type="molecule type" value="Genomic_DNA"/>
</dbReference>
<accession>A0A1M4YY01</accession>
<protein>
    <submittedName>
        <fullName evidence="1">Uncharacterized protein</fullName>
    </submittedName>
</protein>
<evidence type="ECO:0000313" key="2">
    <source>
        <dbReference type="Proteomes" id="UP000184287"/>
    </source>
</evidence>
<dbReference type="STRING" id="288992.SAMN04488522_10298"/>
<dbReference type="AlphaFoldDB" id="A0A1M4YY01"/>
<keyword evidence="2" id="KW-1185">Reference proteome</keyword>
<proteinExistence type="predicted"/>
<dbReference type="Proteomes" id="UP000184287">
    <property type="component" value="Unassembled WGS sequence"/>
</dbReference>
<sequence>MINPDDDKNKAIPAIRDGFVFIPYFLQMGINRNRDDLGKVSLLIVGWPTTDQPKPNKL</sequence>
<name>A0A1M4YY01_9SPHI</name>
<organism evidence="1 2">
    <name type="scientific">Pedobacter caeni</name>
    <dbReference type="NCBI Taxonomy" id="288992"/>
    <lineage>
        <taxon>Bacteria</taxon>
        <taxon>Pseudomonadati</taxon>
        <taxon>Bacteroidota</taxon>
        <taxon>Sphingobacteriia</taxon>
        <taxon>Sphingobacteriales</taxon>
        <taxon>Sphingobacteriaceae</taxon>
        <taxon>Pedobacter</taxon>
    </lineage>
</organism>